<evidence type="ECO:0000313" key="6">
    <source>
        <dbReference type="EMBL" id="MCI0129071.1"/>
    </source>
</evidence>
<dbReference type="PANTHER" id="PTHR30136">
    <property type="entry name" value="HELIX-TURN-HELIX TRANSCRIPTIONAL REGULATOR, ICLR FAMILY"/>
    <property type="match status" value="1"/>
</dbReference>
<dbReference type="Proteomes" id="UP001156140">
    <property type="component" value="Unassembled WGS sequence"/>
</dbReference>
<dbReference type="SUPFAM" id="SSF46785">
    <property type="entry name" value="Winged helix' DNA-binding domain"/>
    <property type="match status" value="1"/>
</dbReference>
<dbReference type="InterPro" id="IPR036388">
    <property type="entry name" value="WH-like_DNA-bd_sf"/>
</dbReference>
<dbReference type="Gene3D" id="3.30.450.40">
    <property type="match status" value="1"/>
</dbReference>
<dbReference type="PROSITE" id="PS51077">
    <property type="entry name" value="HTH_ICLR"/>
    <property type="match status" value="1"/>
</dbReference>
<dbReference type="Pfam" id="PF09339">
    <property type="entry name" value="HTH_IclR"/>
    <property type="match status" value="1"/>
</dbReference>
<dbReference type="PANTHER" id="PTHR30136:SF24">
    <property type="entry name" value="HTH-TYPE TRANSCRIPTIONAL REPRESSOR ALLR"/>
    <property type="match status" value="1"/>
</dbReference>
<dbReference type="RefSeq" id="WP_281737042.1">
    <property type="nucleotide sequence ID" value="NZ_JAKETQ010000003.1"/>
</dbReference>
<reference evidence="6" key="1">
    <citation type="submission" date="2022-03" db="EMBL/GenBank/DDBJ databases">
        <title>The complete genome sequence of a Methyloterrigena soli.</title>
        <authorList>
            <person name="Zi Z."/>
        </authorList>
    </citation>
    <scope>NUCLEOTIDE SEQUENCE</scope>
    <source>
        <strain evidence="6">M48</strain>
    </source>
</reference>
<dbReference type="EMBL" id="JALAZD010000003">
    <property type="protein sequence ID" value="MCI0129071.1"/>
    <property type="molecule type" value="Genomic_DNA"/>
</dbReference>
<dbReference type="InterPro" id="IPR050707">
    <property type="entry name" value="HTH_MetabolicPath_Reg"/>
</dbReference>
<evidence type="ECO:0000259" key="4">
    <source>
        <dbReference type="PROSITE" id="PS51077"/>
    </source>
</evidence>
<evidence type="ECO:0000256" key="2">
    <source>
        <dbReference type="ARBA" id="ARBA00023125"/>
    </source>
</evidence>
<proteinExistence type="predicted"/>
<dbReference type="GO" id="GO:0045892">
    <property type="term" value="P:negative regulation of DNA-templated transcription"/>
    <property type="evidence" value="ECO:0007669"/>
    <property type="project" value="TreeGrafter"/>
</dbReference>
<feature type="domain" description="IclR-ED" evidence="5">
    <location>
        <begin position="64"/>
        <end position="248"/>
    </location>
</feature>
<organism evidence="6 7">
    <name type="scientific">Paradevosia shaoguanensis</name>
    <dbReference type="NCBI Taxonomy" id="1335043"/>
    <lineage>
        <taxon>Bacteria</taxon>
        <taxon>Pseudomonadati</taxon>
        <taxon>Pseudomonadota</taxon>
        <taxon>Alphaproteobacteria</taxon>
        <taxon>Hyphomicrobiales</taxon>
        <taxon>Devosiaceae</taxon>
        <taxon>Paradevosia</taxon>
    </lineage>
</organism>
<dbReference type="SUPFAM" id="SSF55781">
    <property type="entry name" value="GAF domain-like"/>
    <property type="match status" value="1"/>
</dbReference>
<keyword evidence="1" id="KW-0805">Transcription regulation</keyword>
<feature type="domain" description="HTH iclR-type" evidence="4">
    <location>
        <begin position="1"/>
        <end position="63"/>
    </location>
</feature>
<accession>A0AA41UI78</accession>
<dbReference type="InterPro" id="IPR036390">
    <property type="entry name" value="WH_DNA-bd_sf"/>
</dbReference>
<keyword evidence="3" id="KW-0804">Transcription</keyword>
<keyword evidence="2" id="KW-0238">DNA-binding</keyword>
<gene>
    <name evidence="6" type="ORF">ML536_19735</name>
</gene>
<protein>
    <submittedName>
        <fullName evidence="6">IclR family transcriptional regulator</fullName>
    </submittedName>
</protein>
<evidence type="ECO:0000256" key="1">
    <source>
        <dbReference type="ARBA" id="ARBA00023015"/>
    </source>
</evidence>
<dbReference type="InterPro" id="IPR005471">
    <property type="entry name" value="Tscrpt_reg_IclR_N"/>
</dbReference>
<keyword evidence="7" id="KW-1185">Reference proteome</keyword>
<dbReference type="AlphaFoldDB" id="A0AA41UI78"/>
<evidence type="ECO:0000313" key="7">
    <source>
        <dbReference type="Proteomes" id="UP001156140"/>
    </source>
</evidence>
<name>A0AA41UI78_9HYPH</name>
<dbReference type="GO" id="GO:0003700">
    <property type="term" value="F:DNA-binding transcription factor activity"/>
    <property type="evidence" value="ECO:0007669"/>
    <property type="project" value="TreeGrafter"/>
</dbReference>
<dbReference type="PROSITE" id="PS51078">
    <property type="entry name" value="ICLR_ED"/>
    <property type="match status" value="1"/>
</dbReference>
<dbReference type="Gene3D" id="1.10.10.10">
    <property type="entry name" value="Winged helix-like DNA-binding domain superfamily/Winged helix DNA-binding domain"/>
    <property type="match status" value="1"/>
</dbReference>
<dbReference type="InterPro" id="IPR029016">
    <property type="entry name" value="GAF-like_dom_sf"/>
</dbReference>
<evidence type="ECO:0000256" key="3">
    <source>
        <dbReference type="ARBA" id="ARBA00023163"/>
    </source>
</evidence>
<evidence type="ECO:0000259" key="5">
    <source>
        <dbReference type="PROSITE" id="PS51078"/>
    </source>
</evidence>
<comment type="caution">
    <text evidence="6">The sequence shown here is derived from an EMBL/GenBank/DDBJ whole genome shotgun (WGS) entry which is preliminary data.</text>
</comment>
<dbReference type="GO" id="GO:0003677">
    <property type="term" value="F:DNA binding"/>
    <property type="evidence" value="ECO:0007669"/>
    <property type="project" value="UniProtKB-KW"/>
</dbReference>
<sequence>MNSVRKALLVLETVADLQPVGVSELATHLKQPKSSVQRALETLHEAGWIRAAAGERTRWELAFRAGRLARKAGSHFGLREAALPIMEKLRRETQETVHLAVLDDMEIVLVERLESPHAVRHVEPLGGRAPVLVTATGKAMLSRMSDADVARIYAVAAGAASQAVAAADAPALPDLLAELATARAQGYATTASWRDGVFATGAAIVGSDGRPIAAISISTPSVRAGEEARTQHAEMIVSAARSISEHLV</sequence>
<dbReference type="InterPro" id="IPR014757">
    <property type="entry name" value="Tscrpt_reg_IclR_C"/>
</dbReference>
<dbReference type="SMART" id="SM00346">
    <property type="entry name" value="HTH_ICLR"/>
    <property type="match status" value="1"/>
</dbReference>
<dbReference type="Pfam" id="PF01614">
    <property type="entry name" value="IclR_C"/>
    <property type="match status" value="1"/>
</dbReference>